<evidence type="ECO:0008006" key="4">
    <source>
        <dbReference type="Google" id="ProtNLM"/>
    </source>
</evidence>
<dbReference type="Proteomes" id="UP000306402">
    <property type="component" value="Unassembled WGS sequence"/>
</dbReference>
<dbReference type="EMBL" id="VCEJ01000008">
    <property type="protein sequence ID" value="TLU97834.1"/>
    <property type="molecule type" value="Genomic_DNA"/>
</dbReference>
<accession>A0A5R9KNZ8</accession>
<feature type="transmembrane region" description="Helical" evidence="1">
    <location>
        <begin position="143"/>
        <end position="168"/>
    </location>
</feature>
<proteinExistence type="predicted"/>
<dbReference type="AlphaFoldDB" id="A0A5R9KNZ8"/>
<feature type="transmembrane region" description="Helical" evidence="1">
    <location>
        <begin position="95"/>
        <end position="114"/>
    </location>
</feature>
<evidence type="ECO:0000313" key="3">
    <source>
        <dbReference type="Proteomes" id="UP000306402"/>
    </source>
</evidence>
<feature type="transmembrane region" description="Helical" evidence="1">
    <location>
        <begin position="246"/>
        <end position="263"/>
    </location>
</feature>
<evidence type="ECO:0000256" key="1">
    <source>
        <dbReference type="SAM" id="Phobius"/>
    </source>
</evidence>
<evidence type="ECO:0000313" key="2">
    <source>
        <dbReference type="EMBL" id="TLU97834.1"/>
    </source>
</evidence>
<protein>
    <recommendedName>
        <fullName evidence="4">YfhO family protein</fullName>
    </recommendedName>
</protein>
<dbReference type="RefSeq" id="WP_138367934.1">
    <property type="nucleotide sequence ID" value="NZ_VCEJ01000008.1"/>
</dbReference>
<feature type="transmembrane region" description="Helical" evidence="1">
    <location>
        <begin position="375"/>
        <end position="393"/>
    </location>
</feature>
<feature type="transmembrane region" description="Helical" evidence="1">
    <location>
        <begin position="350"/>
        <end position="369"/>
    </location>
</feature>
<comment type="caution">
    <text evidence="2">The sequence shown here is derived from an EMBL/GenBank/DDBJ whole genome shotgun (WGS) entry which is preliminary data.</text>
</comment>
<reference evidence="2 3" key="1">
    <citation type="submission" date="2019-05" db="EMBL/GenBank/DDBJ databases">
        <authorList>
            <person name="Qu J.-H."/>
        </authorList>
    </citation>
    <scope>NUCLEOTIDE SEQUENCE [LARGE SCALE GENOMIC DNA]</scope>
    <source>
        <strain evidence="2 3">T17</strain>
    </source>
</reference>
<keyword evidence="3" id="KW-1185">Reference proteome</keyword>
<feature type="transmembrane region" description="Helical" evidence="1">
    <location>
        <begin position="174"/>
        <end position="203"/>
    </location>
</feature>
<keyword evidence="1" id="KW-0472">Membrane</keyword>
<feature type="transmembrane region" description="Helical" evidence="1">
    <location>
        <begin position="309"/>
        <end position="329"/>
    </location>
</feature>
<dbReference type="OrthoDB" id="944995at2"/>
<feature type="transmembrane region" description="Helical" evidence="1">
    <location>
        <begin position="270"/>
        <end position="289"/>
    </location>
</feature>
<feature type="transmembrane region" description="Helical" evidence="1">
    <location>
        <begin position="210"/>
        <end position="226"/>
    </location>
</feature>
<keyword evidence="1" id="KW-0812">Transmembrane</keyword>
<name>A0A5R9KNZ8_9BACT</name>
<gene>
    <name evidence="2" type="ORF">FEN17_23835</name>
</gene>
<keyword evidence="1" id="KW-1133">Transmembrane helix</keyword>
<sequence>MHLPLLRSVRNNRWLVFIFCIIPVLIYIWVFNAIALNVNYVAFDDIMILGIIPEFDNATLLRRWQLLTTLFPEHRLVFSRSVILTLHTIFGQVNLVWPMIIANICWALCAVVFYKAFRKLKISRWYFVPVMWLWFNIQSFENIFWAVSSLCNFGVLLFALTALYFAVYHPQKPIYSLLFAVLATFTYGNGLMVLPVVGLTYLLAGYRKQFVITLVTTVIVALIYFIDFTPITQNLDFKNPQQVKEGFFGFFGFVGSIATLTAYNTPTFRLYLASAAGMLMIFGLLVLFRKQYLPVWNSVWLKARYTNQNALFAAAIAIFVAITALILTYKRIPTDTFEGMFKGRYRMYSTLWCLALYFGFLSVSSESVIRKVSPVILLVAILLNFVILQTNFADAVNNRRSAIAQEFNARYNADWLGVRMFSMDQKYYEKIRSYYKSADPVAEGWNPQMMSETIPCDSIYAPTLISKVGPYITINFENDFFKAKRDYSDGAYILLKSANHTYVSAQNQPAVPLKTTLRRGMYFSKGAFGSFHEANVEPGTYNIYLLVRRDGMNRIYCTGKTWEEK</sequence>
<feature type="transmembrane region" description="Helical" evidence="1">
    <location>
        <begin position="12"/>
        <end position="30"/>
    </location>
</feature>
<organism evidence="2 3">
    <name type="scientific">Dyadobacter luticola</name>
    <dbReference type="NCBI Taxonomy" id="1979387"/>
    <lineage>
        <taxon>Bacteria</taxon>
        <taxon>Pseudomonadati</taxon>
        <taxon>Bacteroidota</taxon>
        <taxon>Cytophagia</taxon>
        <taxon>Cytophagales</taxon>
        <taxon>Spirosomataceae</taxon>
        <taxon>Dyadobacter</taxon>
    </lineage>
</organism>